<dbReference type="InterPro" id="IPR001611">
    <property type="entry name" value="Leu-rich_rpt"/>
</dbReference>
<dbReference type="VEuPathDB" id="TriTrypDB:BSAL_45600"/>
<dbReference type="SUPFAM" id="SSF52058">
    <property type="entry name" value="L domain-like"/>
    <property type="match status" value="1"/>
</dbReference>
<dbReference type="AlphaFoldDB" id="A0A0S4JQW3"/>
<dbReference type="InterPro" id="IPR051716">
    <property type="entry name" value="Plant_RL_S/T_kinase"/>
</dbReference>
<protein>
    <submittedName>
        <fullName evidence="3">GP46-like surface antigen, putative</fullName>
    </submittedName>
</protein>
<dbReference type="GO" id="GO:0016020">
    <property type="term" value="C:membrane"/>
    <property type="evidence" value="ECO:0007669"/>
    <property type="project" value="UniProtKB-SubCell"/>
</dbReference>
<gene>
    <name evidence="3" type="ORF">BSAL_45600</name>
</gene>
<keyword evidence="2" id="KW-0732">Signal</keyword>
<sequence length="384" mass="42860">MFECSDAKKKREYKSETMKWQAKFVFGWTVVLHCLWMSCEASTKQSERSALILFYNATNGPHWKNTPWPITDSGADYCSGWNGVRCNAQGRLQRLSLGYEDLIGAFPNEAFAEFEQLEELDLAGNKLSGTVSSNLCASGAYLRKLNLNHNLLVGPLPSCVSSWTSLTEFKVTGNSFSGSLDSKWGSSWQSLREFSIDSNSFSGTLPESFSHWTNLTTFVIELNDLTGTVPDAYGRSWTQVTVVSLSWNYLTGTLPPSFSNAKNMKEFVFYRNDFASTLPPEYGSWGSTMIHFEGSNNPKLHGSFPSSYGAWTGMEVFKFTECALTGSIPPEYHTWHNVANFSVWKNNINGTLPSSFSNWKNIQDLTPATTSLKVHCPRNGRLGA</sequence>
<evidence type="ECO:0000313" key="3">
    <source>
        <dbReference type="EMBL" id="CUG93921.1"/>
    </source>
</evidence>
<keyword evidence="4" id="KW-1185">Reference proteome</keyword>
<name>A0A0S4JQW3_BODSA</name>
<dbReference type="PANTHER" id="PTHR48053">
    <property type="entry name" value="LEUCINE RICH REPEAT FAMILY PROTEIN, EXPRESSED"/>
    <property type="match status" value="1"/>
</dbReference>
<evidence type="ECO:0000256" key="1">
    <source>
        <dbReference type="ARBA" id="ARBA00004167"/>
    </source>
</evidence>
<evidence type="ECO:0000313" key="4">
    <source>
        <dbReference type="Proteomes" id="UP000051952"/>
    </source>
</evidence>
<proteinExistence type="predicted"/>
<dbReference type="Gene3D" id="3.80.10.10">
    <property type="entry name" value="Ribonuclease Inhibitor"/>
    <property type="match status" value="1"/>
</dbReference>
<organism evidence="3 4">
    <name type="scientific">Bodo saltans</name>
    <name type="common">Flagellated protozoan</name>
    <dbReference type="NCBI Taxonomy" id="75058"/>
    <lineage>
        <taxon>Eukaryota</taxon>
        <taxon>Discoba</taxon>
        <taxon>Euglenozoa</taxon>
        <taxon>Kinetoplastea</taxon>
        <taxon>Metakinetoplastina</taxon>
        <taxon>Eubodonida</taxon>
        <taxon>Bodonidae</taxon>
        <taxon>Bodo</taxon>
    </lineage>
</organism>
<accession>A0A0S4JQW3</accession>
<dbReference type="Pfam" id="PF00560">
    <property type="entry name" value="LRR_1"/>
    <property type="match status" value="4"/>
</dbReference>
<evidence type="ECO:0000256" key="2">
    <source>
        <dbReference type="ARBA" id="ARBA00022729"/>
    </source>
</evidence>
<comment type="subcellular location">
    <subcellularLocation>
        <location evidence="1">Membrane</location>
        <topology evidence="1">Single-pass membrane protein</topology>
    </subcellularLocation>
</comment>
<dbReference type="Proteomes" id="UP000051952">
    <property type="component" value="Unassembled WGS sequence"/>
</dbReference>
<dbReference type="OrthoDB" id="676979at2759"/>
<reference evidence="4" key="1">
    <citation type="submission" date="2015-09" db="EMBL/GenBank/DDBJ databases">
        <authorList>
            <consortium name="Pathogen Informatics"/>
        </authorList>
    </citation>
    <scope>NUCLEOTIDE SEQUENCE [LARGE SCALE GENOMIC DNA]</scope>
    <source>
        <strain evidence="4">Lake Konstanz</strain>
    </source>
</reference>
<dbReference type="InterPro" id="IPR032675">
    <property type="entry name" value="LRR_dom_sf"/>
</dbReference>
<dbReference type="PANTHER" id="PTHR48053:SF71">
    <property type="entry name" value="LEUCINE RICH REPEAT FAMILY PROTEIN, EXPRESSED"/>
    <property type="match status" value="1"/>
</dbReference>
<feature type="non-terminal residue" evidence="3">
    <location>
        <position position="384"/>
    </location>
</feature>
<dbReference type="EMBL" id="CYKH01002207">
    <property type="protein sequence ID" value="CUG93921.1"/>
    <property type="molecule type" value="Genomic_DNA"/>
</dbReference>